<feature type="transmembrane region" description="Helical" evidence="8">
    <location>
        <begin position="104"/>
        <end position="127"/>
    </location>
</feature>
<dbReference type="InterPro" id="IPR036259">
    <property type="entry name" value="MFS_trans_sf"/>
</dbReference>
<dbReference type="PANTHER" id="PTHR43271:SF2">
    <property type="entry name" value="BLL2771 PROTEIN"/>
    <property type="match status" value="1"/>
</dbReference>
<dbReference type="PROSITE" id="PS00216">
    <property type="entry name" value="SUGAR_TRANSPORT_1"/>
    <property type="match status" value="1"/>
</dbReference>
<dbReference type="SUPFAM" id="SSF103473">
    <property type="entry name" value="MFS general substrate transporter"/>
    <property type="match status" value="1"/>
</dbReference>
<evidence type="ECO:0000259" key="9">
    <source>
        <dbReference type="PROSITE" id="PS50850"/>
    </source>
</evidence>
<feature type="transmembrane region" description="Helical" evidence="8">
    <location>
        <begin position="283"/>
        <end position="303"/>
    </location>
</feature>
<organism evidence="10 11">
    <name type="scientific">Azorhizobium oxalatiphilum</name>
    <dbReference type="NCBI Taxonomy" id="980631"/>
    <lineage>
        <taxon>Bacteria</taxon>
        <taxon>Pseudomonadati</taxon>
        <taxon>Pseudomonadota</taxon>
        <taxon>Alphaproteobacteria</taxon>
        <taxon>Hyphomicrobiales</taxon>
        <taxon>Xanthobacteraceae</taxon>
        <taxon>Azorhizobium</taxon>
    </lineage>
</organism>
<evidence type="ECO:0000256" key="6">
    <source>
        <dbReference type="ARBA" id="ARBA00022989"/>
    </source>
</evidence>
<evidence type="ECO:0000313" key="11">
    <source>
        <dbReference type="Proteomes" id="UP000606044"/>
    </source>
</evidence>
<comment type="similarity">
    <text evidence="2">Belongs to the major facilitator superfamily.</text>
</comment>
<keyword evidence="5 8" id="KW-0812">Transmembrane</keyword>
<protein>
    <submittedName>
        <fullName evidence="10">MFS transporter</fullName>
    </submittedName>
</protein>
<dbReference type="Gene3D" id="1.20.1250.20">
    <property type="entry name" value="MFS general substrate transporter like domains"/>
    <property type="match status" value="1"/>
</dbReference>
<feature type="transmembrane region" description="Helical" evidence="8">
    <location>
        <begin position="251"/>
        <end position="271"/>
    </location>
</feature>
<evidence type="ECO:0000256" key="5">
    <source>
        <dbReference type="ARBA" id="ARBA00022692"/>
    </source>
</evidence>
<feature type="domain" description="Major facilitator superfamily (MFS) profile" evidence="9">
    <location>
        <begin position="14"/>
        <end position="393"/>
    </location>
</feature>
<keyword evidence="6 8" id="KW-1133">Transmembrane helix</keyword>
<keyword evidence="7 8" id="KW-0472">Membrane</keyword>
<keyword evidence="11" id="KW-1185">Reference proteome</keyword>
<feature type="transmembrane region" description="Helical" evidence="8">
    <location>
        <begin position="12"/>
        <end position="31"/>
    </location>
</feature>
<feature type="transmembrane region" description="Helical" evidence="8">
    <location>
        <begin position="79"/>
        <end position="98"/>
    </location>
</feature>
<feature type="transmembrane region" description="Helical" evidence="8">
    <location>
        <begin position="216"/>
        <end position="239"/>
    </location>
</feature>
<feature type="transmembrane region" description="Helical" evidence="8">
    <location>
        <begin position="139"/>
        <end position="157"/>
    </location>
</feature>
<reference evidence="10" key="1">
    <citation type="journal article" date="2014" name="Int. J. Syst. Evol. Microbiol.">
        <title>Complete genome sequence of Corynebacterium casei LMG S-19264T (=DSM 44701T), isolated from a smear-ripened cheese.</title>
        <authorList>
            <consortium name="US DOE Joint Genome Institute (JGI-PGF)"/>
            <person name="Walter F."/>
            <person name="Albersmeier A."/>
            <person name="Kalinowski J."/>
            <person name="Ruckert C."/>
        </authorList>
    </citation>
    <scope>NUCLEOTIDE SEQUENCE</scope>
    <source>
        <strain evidence="10">CCM 7897</strain>
    </source>
</reference>
<dbReference type="RefSeq" id="WP_188575415.1">
    <property type="nucleotide sequence ID" value="NZ_BMCT01000001.1"/>
</dbReference>
<proteinExistence type="inferred from homology"/>
<evidence type="ECO:0000313" key="10">
    <source>
        <dbReference type="EMBL" id="GGF50228.1"/>
    </source>
</evidence>
<evidence type="ECO:0000256" key="4">
    <source>
        <dbReference type="ARBA" id="ARBA00022475"/>
    </source>
</evidence>
<name>A0A917BMB7_9HYPH</name>
<evidence type="ECO:0000256" key="2">
    <source>
        <dbReference type="ARBA" id="ARBA00008335"/>
    </source>
</evidence>
<comment type="subcellular location">
    <subcellularLocation>
        <location evidence="1">Cell membrane</location>
        <topology evidence="1">Multi-pass membrane protein</topology>
    </subcellularLocation>
</comment>
<feature type="transmembrane region" description="Helical" evidence="8">
    <location>
        <begin position="309"/>
        <end position="329"/>
    </location>
</feature>
<dbReference type="InterPro" id="IPR020846">
    <property type="entry name" value="MFS_dom"/>
</dbReference>
<evidence type="ECO:0000256" key="1">
    <source>
        <dbReference type="ARBA" id="ARBA00004651"/>
    </source>
</evidence>
<dbReference type="InterPro" id="IPR011701">
    <property type="entry name" value="MFS"/>
</dbReference>
<dbReference type="GO" id="GO:0022857">
    <property type="term" value="F:transmembrane transporter activity"/>
    <property type="evidence" value="ECO:0007669"/>
    <property type="project" value="InterPro"/>
</dbReference>
<comment type="caution">
    <text evidence="10">The sequence shown here is derived from an EMBL/GenBank/DDBJ whole genome shotgun (WGS) entry which is preliminary data.</text>
</comment>
<sequence length="395" mass="41144">MSRSEGADALRGQRNLAIMIAGFGSMLNLYAPQAILPLISTELNISPTRAALLLTVTAVAVGLAAPFAGAVSDRFGRRGAILGSMLGIALPTLLSTLARSLDALLLLRFLQGLFMPAVFAATLAYIAEETAPSERGRVTALYVTANVTGGFCGRMIGSLTAEYGDWHSAFLALGAVNLLAAMGVFFLMPPSQKFVAATRLSQSVRGMAAHLKNPRLVSCFVIGFGILFSQVAVFTYLPFRLAAPPYLLTPAALGGLFISYVIGAAATPFSGRAIDRFGQRRTLAGATVVAALGIALTLMPQLWVMGVGLTLLCLAMFLCQSTSTSYVGLKAGSNRSTAAGLYLACYYAGGGAGAFLTGYAYAAGGWTACALLAITIQVAAGLIAIVFWREPVQNV</sequence>
<dbReference type="Proteomes" id="UP000606044">
    <property type="component" value="Unassembled WGS sequence"/>
</dbReference>
<dbReference type="CDD" id="cd17324">
    <property type="entry name" value="MFS_NepI_like"/>
    <property type="match status" value="1"/>
</dbReference>
<feature type="transmembrane region" description="Helical" evidence="8">
    <location>
        <begin position="169"/>
        <end position="188"/>
    </location>
</feature>
<evidence type="ECO:0000256" key="8">
    <source>
        <dbReference type="SAM" id="Phobius"/>
    </source>
</evidence>
<dbReference type="EMBL" id="BMCT01000001">
    <property type="protein sequence ID" value="GGF50228.1"/>
    <property type="molecule type" value="Genomic_DNA"/>
</dbReference>
<evidence type="ECO:0000256" key="7">
    <source>
        <dbReference type="ARBA" id="ARBA00023136"/>
    </source>
</evidence>
<gene>
    <name evidence="10" type="ORF">GCM10007301_06950</name>
</gene>
<dbReference type="Pfam" id="PF07690">
    <property type="entry name" value="MFS_1"/>
    <property type="match status" value="1"/>
</dbReference>
<dbReference type="InterPro" id="IPR005829">
    <property type="entry name" value="Sugar_transporter_CS"/>
</dbReference>
<dbReference type="PANTHER" id="PTHR43271">
    <property type="entry name" value="BLL2771 PROTEIN"/>
    <property type="match status" value="1"/>
</dbReference>
<dbReference type="AlphaFoldDB" id="A0A917BMB7"/>
<dbReference type="GO" id="GO:0005886">
    <property type="term" value="C:plasma membrane"/>
    <property type="evidence" value="ECO:0007669"/>
    <property type="project" value="UniProtKB-SubCell"/>
</dbReference>
<keyword evidence="4" id="KW-1003">Cell membrane</keyword>
<keyword evidence="3" id="KW-0813">Transport</keyword>
<feature type="transmembrane region" description="Helical" evidence="8">
    <location>
        <begin position="341"/>
        <end position="359"/>
    </location>
</feature>
<evidence type="ECO:0000256" key="3">
    <source>
        <dbReference type="ARBA" id="ARBA00022448"/>
    </source>
</evidence>
<accession>A0A917BMB7</accession>
<dbReference type="PROSITE" id="PS50850">
    <property type="entry name" value="MFS"/>
    <property type="match status" value="1"/>
</dbReference>
<feature type="transmembrane region" description="Helical" evidence="8">
    <location>
        <begin position="365"/>
        <end position="388"/>
    </location>
</feature>
<feature type="transmembrane region" description="Helical" evidence="8">
    <location>
        <begin position="51"/>
        <end position="72"/>
    </location>
</feature>
<reference evidence="10" key="2">
    <citation type="submission" date="2020-09" db="EMBL/GenBank/DDBJ databases">
        <authorList>
            <person name="Sun Q."/>
            <person name="Sedlacek I."/>
        </authorList>
    </citation>
    <scope>NUCLEOTIDE SEQUENCE</scope>
    <source>
        <strain evidence="10">CCM 7897</strain>
    </source>
</reference>